<dbReference type="Pfam" id="PF07992">
    <property type="entry name" value="Pyr_redox_2"/>
    <property type="match status" value="1"/>
</dbReference>
<evidence type="ECO:0000256" key="4">
    <source>
        <dbReference type="ARBA" id="ARBA00022827"/>
    </source>
</evidence>
<evidence type="ECO:0000313" key="11">
    <source>
        <dbReference type="EMBL" id="KYQ93787.1"/>
    </source>
</evidence>
<evidence type="ECO:0000256" key="9">
    <source>
        <dbReference type="SAM" id="Phobius"/>
    </source>
</evidence>
<evidence type="ECO:0000259" key="10">
    <source>
        <dbReference type="PROSITE" id="PS50222"/>
    </source>
</evidence>
<dbReference type="SMART" id="SM00054">
    <property type="entry name" value="EFh"/>
    <property type="match status" value="2"/>
</dbReference>
<dbReference type="Proteomes" id="UP000076078">
    <property type="component" value="Unassembled WGS sequence"/>
</dbReference>
<keyword evidence="6" id="KW-0809">Transit peptide</keyword>
<feature type="domain" description="EF-hand" evidence="10">
    <location>
        <begin position="464"/>
        <end position="499"/>
    </location>
</feature>
<dbReference type="GO" id="GO:0005509">
    <property type="term" value="F:calcium ion binding"/>
    <property type="evidence" value="ECO:0007669"/>
    <property type="project" value="InterPro"/>
</dbReference>
<dbReference type="PANTHER" id="PTHR43706">
    <property type="entry name" value="NADH DEHYDROGENASE"/>
    <property type="match status" value="1"/>
</dbReference>
<dbReference type="OMA" id="QIPAQKD"/>
<keyword evidence="5" id="KW-0106">Calcium</keyword>
<dbReference type="InterPro" id="IPR054585">
    <property type="entry name" value="NDH2-like_C"/>
</dbReference>
<name>A0A151ZIP4_TIELA</name>
<feature type="domain" description="EF-hand" evidence="10">
    <location>
        <begin position="423"/>
        <end position="458"/>
    </location>
</feature>
<dbReference type="InterPro" id="IPR036188">
    <property type="entry name" value="FAD/NAD-bd_sf"/>
</dbReference>
<dbReference type="InterPro" id="IPR045024">
    <property type="entry name" value="NDH-2"/>
</dbReference>
<dbReference type="InterPro" id="IPR018247">
    <property type="entry name" value="EF_Hand_1_Ca_BS"/>
</dbReference>
<dbReference type="InParanoid" id="A0A151ZIP4"/>
<dbReference type="OrthoDB" id="3244603at2759"/>
<dbReference type="InterPro" id="IPR011992">
    <property type="entry name" value="EF-hand-dom_pair"/>
</dbReference>
<dbReference type="Pfam" id="PF22366">
    <property type="entry name" value="NDH2_C"/>
    <property type="match status" value="1"/>
</dbReference>
<evidence type="ECO:0000313" key="12">
    <source>
        <dbReference type="Proteomes" id="UP000076078"/>
    </source>
</evidence>
<evidence type="ECO:0000256" key="7">
    <source>
        <dbReference type="ARBA" id="ARBA00023002"/>
    </source>
</evidence>
<keyword evidence="9" id="KW-0472">Membrane</keyword>
<organism evidence="11 12">
    <name type="scientific">Tieghemostelium lacteum</name>
    <name type="common">Slime mold</name>
    <name type="synonym">Dictyostelium lacteum</name>
    <dbReference type="NCBI Taxonomy" id="361077"/>
    <lineage>
        <taxon>Eukaryota</taxon>
        <taxon>Amoebozoa</taxon>
        <taxon>Evosea</taxon>
        <taxon>Eumycetozoa</taxon>
        <taxon>Dictyostelia</taxon>
        <taxon>Dictyosteliales</taxon>
        <taxon>Raperosteliaceae</taxon>
        <taxon>Tieghemostelium</taxon>
    </lineage>
</organism>
<dbReference type="Pfam" id="PF13499">
    <property type="entry name" value="EF-hand_7"/>
    <property type="match status" value="1"/>
</dbReference>
<keyword evidence="8" id="KW-0520">NAD</keyword>
<dbReference type="PROSITE" id="PS50222">
    <property type="entry name" value="EF_HAND_2"/>
    <property type="match status" value="2"/>
</dbReference>
<keyword evidence="3" id="KW-0285">Flavoprotein</keyword>
<comment type="subcellular location">
    <subcellularLocation>
        <location evidence="1">Mitochondrion inner membrane</location>
        <topology evidence="1">Peripheral membrane protein</topology>
        <orientation evidence="1">Intermembrane side</orientation>
    </subcellularLocation>
</comment>
<keyword evidence="12" id="KW-1185">Reference proteome</keyword>
<dbReference type="FunCoup" id="A0A151ZIP4">
    <property type="interactions" value="1"/>
</dbReference>
<evidence type="ECO:0000256" key="3">
    <source>
        <dbReference type="ARBA" id="ARBA00022630"/>
    </source>
</evidence>
<evidence type="ECO:0000256" key="8">
    <source>
        <dbReference type="ARBA" id="ARBA00023027"/>
    </source>
</evidence>
<dbReference type="SUPFAM" id="SSF51905">
    <property type="entry name" value="FAD/NAD(P)-binding domain"/>
    <property type="match status" value="2"/>
</dbReference>
<reference evidence="11 12" key="1">
    <citation type="submission" date="2015-12" db="EMBL/GenBank/DDBJ databases">
        <title>Dictyostelia acquired genes for synthesis and detection of signals that induce cell-type specialization by lateral gene transfer from prokaryotes.</title>
        <authorList>
            <person name="Gloeckner G."/>
            <person name="Schaap P."/>
        </authorList>
    </citation>
    <scope>NUCLEOTIDE SEQUENCE [LARGE SCALE GENOMIC DNA]</scope>
    <source>
        <strain evidence="11 12">TK</strain>
    </source>
</reference>
<gene>
    <name evidence="11" type="ORF">DLAC_05180</name>
</gene>
<dbReference type="EMBL" id="LODT01000025">
    <property type="protein sequence ID" value="KYQ93787.1"/>
    <property type="molecule type" value="Genomic_DNA"/>
</dbReference>
<sequence length="613" mass="69738">MNKIYNRLNYLKSFKNNFNNSLLFNKNFKFQSNNNNNRNKNENNDKKDWKRPFLIGSTLLLGTSLTATTLLLDEKTTSPKAPNEKDALDKLVCLKKLPNSRERIIVLGTGWASLALIKNLDLTKYEIIVISPRNHFIFTPMLTTSTVGSVETRSIIEPIRRVLLRLTKQDTMFIEALCTEIDYKQNEIIIKEVTGQKQVRIPYDKLVIGVGCVPNSFGTKGVEENCVFIKEATDAQKIRDRIMTCFEKANFPGLSEEEIRKQLNCVVVGGGPSGVELSGEIYDLFQEDLKKMFPKLIPYSKITMVQSANHLLNTFDSKIIEFTEKQFNRDGIETLMNSRVIEVKKDAIVVLKKGDTKPYEIPFGMCVWATGVGPSQLTKTFCETVPEQQHNRAISVDPTLKVIGIPNNNIYAIGDCSTISQDILLKKILTFFKEADTNNDNQLSLEELRTLFIHHSNEYPQMKSYLKGLDVFFHEFDINGDNQLQFNEFKNLMTKVDANLTTLPATAQCANQEGIYLAHQLNKLPNSNDSNKTEASKSVDIEPFKYKHAGSFAYIGHKNAVADIPNTFSGGGYSTWWVWNAVYLNNQFSWRNRFLVTMDRVKSTLFGRDISRI</sequence>
<accession>A0A151ZIP4</accession>
<keyword evidence="4" id="KW-0274">FAD</keyword>
<dbReference type="InterPro" id="IPR002048">
    <property type="entry name" value="EF_hand_dom"/>
</dbReference>
<keyword evidence="7" id="KW-0560">Oxidoreductase</keyword>
<dbReference type="InterPro" id="IPR023753">
    <property type="entry name" value="FAD/NAD-binding_dom"/>
</dbReference>
<dbReference type="CDD" id="cd00051">
    <property type="entry name" value="EFh"/>
    <property type="match status" value="1"/>
</dbReference>
<feature type="transmembrane region" description="Helical" evidence="9">
    <location>
        <begin position="53"/>
        <end position="72"/>
    </location>
</feature>
<comment type="similarity">
    <text evidence="2">Belongs to the NADH dehydrogenase family.</text>
</comment>
<keyword evidence="9" id="KW-1133">Transmembrane helix</keyword>
<dbReference type="SUPFAM" id="SSF47473">
    <property type="entry name" value="EF-hand"/>
    <property type="match status" value="1"/>
</dbReference>
<dbReference type="AlphaFoldDB" id="A0A151ZIP4"/>
<dbReference type="GO" id="GO:0005743">
    <property type="term" value="C:mitochondrial inner membrane"/>
    <property type="evidence" value="ECO:0007669"/>
    <property type="project" value="UniProtKB-SubCell"/>
</dbReference>
<evidence type="ECO:0000256" key="1">
    <source>
        <dbReference type="ARBA" id="ARBA00004137"/>
    </source>
</evidence>
<comment type="caution">
    <text evidence="11">The sequence shown here is derived from an EMBL/GenBank/DDBJ whole genome shotgun (WGS) entry which is preliminary data.</text>
</comment>
<proteinExistence type="inferred from homology"/>
<dbReference type="PANTHER" id="PTHR43706:SF51">
    <property type="entry name" value="CALCIUM-BINDING EF-HAND DOMAIN-CONTAINING PROTEIN"/>
    <property type="match status" value="1"/>
</dbReference>
<dbReference type="STRING" id="361077.A0A151ZIP4"/>
<dbReference type="GO" id="GO:0003954">
    <property type="term" value="F:NADH dehydrogenase activity"/>
    <property type="evidence" value="ECO:0007669"/>
    <property type="project" value="InterPro"/>
</dbReference>
<evidence type="ECO:0000256" key="2">
    <source>
        <dbReference type="ARBA" id="ARBA00005272"/>
    </source>
</evidence>
<dbReference type="Gene3D" id="3.50.50.100">
    <property type="match status" value="2"/>
</dbReference>
<protein>
    <submittedName>
        <fullName evidence="11">Calcium-binding EF-hand domain-containing protein</fullName>
    </submittedName>
</protein>
<dbReference type="PROSITE" id="PS00018">
    <property type="entry name" value="EF_HAND_1"/>
    <property type="match status" value="2"/>
</dbReference>
<evidence type="ECO:0000256" key="6">
    <source>
        <dbReference type="ARBA" id="ARBA00022946"/>
    </source>
</evidence>
<keyword evidence="9" id="KW-0812">Transmembrane</keyword>
<evidence type="ECO:0000256" key="5">
    <source>
        <dbReference type="ARBA" id="ARBA00022837"/>
    </source>
</evidence>